<sequence length="56" mass="6450">MRYPTAMLITAAIIDNEHATKYIQKVRSFFEKLISAVNEKRASSNKYHDPTRPSIP</sequence>
<evidence type="ECO:0000313" key="1">
    <source>
        <dbReference type="EMBL" id="CEK74752.1"/>
    </source>
</evidence>
<organism evidence="1">
    <name type="scientific">Arion vulgaris</name>
    <dbReference type="NCBI Taxonomy" id="1028688"/>
    <lineage>
        <taxon>Eukaryota</taxon>
        <taxon>Metazoa</taxon>
        <taxon>Spiralia</taxon>
        <taxon>Lophotrochozoa</taxon>
        <taxon>Mollusca</taxon>
        <taxon>Gastropoda</taxon>
        <taxon>Heterobranchia</taxon>
        <taxon>Euthyneura</taxon>
        <taxon>Panpulmonata</taxon>
        <taxon>Eupulmonata</taxon>
        <taxon>Stylommatophora</taxon>
        <taxon>Helicina</taxon>
        <taxon>Arionoidea</taxon>
        <taxon>Arionidae</taxon>
        <taxon>Arion</taxon>
    </lineage>
</organism>
<accession>A0A0B7A2A0</accession>
<dbReference type="AlphaFoldDB" id="A0A0B7A2A0"/>
<name>A0A0B7A2A0_9EUPU</name>
<reference evidence="1" key="1">
    <citation type="submission" date="2014-12" db="EMBL/GenBank/DDBJ databases">
        <title>Insight into the proteome of Arion vulgaris.</title>
        <authorList>
            <person name="Aradska J."/>
            <person name="Bulat T."/>
            <person name="Smidak R."/>
            <person name="Sarate P."/>
            <person name="Gangsoo J."/>
            <person name="Sialana F."/>
            <person name="Bilban M."/>
            <person name="Lubec G."/>
        </authorList>
    </citation>
    <scope>NUCLEOTIDE SEQUENCE</scope>
    <source>
        <tissue evidence="1">Skin</tissue>
    </source>
</reference>
<proteinExistence type="predicted"/>
<gene>
    <name evidence="1" type="primary">ORF92393</name>
</gene>
<dbReference type="EMBL" id="HACG01027887">
    <property type="protein sequence ID" value="CEK74752.1"/>
    <property type="molecule type" value="Transcribed_RNA"/>
</dbReference>
<protein>
    <submittedName>
        <fullName evidence="1">Uncharacterized protein</fullName>
    </submittedName>
</protein>